<reference evidence="10" key="2">
    <citation type="submission" date="2020-09" db="EMBL/GenBank/DDBJ databases">
        <authorList>
            <person name="Kikuchi T."/>
        </authorList>
    </citation>
    <scope>NUCLEOTIDE SEQUENCE</scope>
    <source>
        <strain evidence="10">Ka4C1</strain>
    </source>
</reference>
<feature type="compositionally biased region" description="Polar residues" evidence="7">
    <location>
        <begin position="146"/>
        <end position="163"/>
    </location>
</feature>
<dbReference type="OrthoDB" id="28045at2759"/>
<dbReference type="SUPFAM" id="SSF50729">
    <property type="entry name" value="PH domain-like"/>
    <property type="match status" value="1"/>
</dbReference>
<feature type="region of interest" description="Disordered" evidence="7">
    <location>
        <begin position="750"/>
        <end position="770"/>
    </location>
</feature>
<evidence type="ECO:0000313" key="12">
    <source>
        <dbReference type="Proteomes" id="UP000659654"/>
    </source>
</evidence>
<organism evidence="11 13">
    <name type="scientific">Bursaphelenchus xylophilus</name>
    <name type="common">Pinewood nematode worm</name>
    <name type="synonym">Aphelenchoides xylophilus</name>
    <dbReference type="NCBI Taxonomy" id="6326"/>
    <lineage>
        <taxon>Eukaryota</taxon>
        <taxon>Metazoa</taxon>
        <taxon>Ecdysozoa</taxon>
        <taxon>Nematoda</taxon>
        <taxon>Chromadorea</taxon>
        <taxon>Rhabditida</taxon>
        <taxon>Tylenchina</taxon>
        <taxon>Tylenchomorpha</taxon>
        <taxon>Aphelenchoidea</taxon>
        <taxon>Aphelenchoididae</taxon>
        <taxon>Bursaphelenchus</taxon>
    </lineage>
</organism>
<evidence type="ECO:0000313" key="10">
    <source>
        <dbReference type="EMBL" id="CAD5208987.1"/>
    </source>
</evidence>
<keyword evidence="2" id="KW-0963">Cytoplasm</keyword>
<dbReference type="GO" id="GO:0035023">
    <property type="term" value="P:regulation of Rho protein signal transduction"/>
    <property type="evidence" value="ECO:0007669"/>
    <property type="project" value="TreeGrafter"/>
</dbReference>
<feature type="region of interest" description="Disordered" evidence="7">
    <location>
        <begin position="1421"/>
        <end position="1478"/>
    </location>
</feature>
<dbReference type="Proteomes" id="UP000659654">
    <property type="component" value="Unassembled WGS sequence"/>
</dbReference>
<dbReference type="SMR" id="A0A1I7RL06"/>
<dbReference type="SMART" id="SM00325">
    <property type="entry name" value="RhoGEF"/>
    <property type="match status" value="1"/>
</dbReference>
<dbReference type="SUPFAM" id="SSF48065">
    <property type="entry name" value="DBL homology domain (DH-domain)"/>
    <property type="match status" value="1"/>
</dbReference>
<feature type="region of interest" description="Disordered" evidence="7">
    <location>
        <begin position="1604"/>
        <end position="1676"/>
    </location>
</feature>
<feature type="domain" description="PH" evidence="8">
    <location>
        <begin position="1165"/>
        <end position="1266"/>
    </location>
</feature>
<dbReference type="InterPro" id="IPR041020">
    <property type="entry name" value="PH_16"/>
</dbReference>
<proteinExistence type="predicted"/>
<dbReference type="InterPro" id="IPR035899">
    <property type="entry name" value="DBL_dom_sf"/>
</dbReference>
<dbReference type="GO" id="GO:0005737">
    <property type="term" value="C:cytoplasm"/>
    <property type="evidence" value="ECO:0007669"/>
    <property type="project" value="UniProtKB-SubCell"/>
</dbReference>
<dbReference type="InterPro" id="IPR000219">
    <property type="entry name" value="DH_dom"/>
</dbReference>
<keyword evidence="3" id="KW-0597">Phosphoprotein</keyword>
<dbReference type="PROSITE" id="PS50010">
    <property type="entry name" value="DH_2"/>
    <property type="match status" value="1"/>
</dbReference>
<dbReference type="InterPro" id="IPR001849">
    <property type="entry name" value="PH_domain"/>
</dbReference>
<dbReference type="PROSITE" id="PS50003">
    <property type="entry name" value="PH_DOMAIN"/>
    <property type="match status" value="1"/>
</dbReference>
<dbReference type="Gene3D" id="2.30.29.30">
    <property type="entry name" value="Pleckstrin-homology domain (PH domain)/Phosphotyrosine-binding domain (PTB)"/>
    <property type="match status" value="1"/>
</dbReference>
<feature type="region of interest" description="Disordered" evidence="7">
    <location>
        <begin position="146"/>
        <end position="238"/>
    </location>
</feature>
<dbReference type="Pfam" id="PF00621">
    <property type="entry name" value="RhoGEF"/>
    <property type="match status" value="1"/>
</dbReference>
<evidence type="ECO:0000256" key="6">
    <source>
        <dbReference type="SAM" id="Coils"/>
    </source>
</evidence>
<evidence type="ECO:0000256" key="7">
    <source>
        <dbReference type="SAM" id="MobiDB-lite"/>
    </source>
</evidence>
<dbReference type="EMBL" id="CAJFDI010000001">
    <property type="protein sequence ID" value="CAD5208987.1"/>
    <property type="molecule type" value="Genomic_DNA"/>
</dbReference>
<keyword evidence="4" id="KW-0863">Zinc-finger</keyword>
<evidence type="ECO:0000256" key="1">
    <source>
        <dbReference type="ARBA" id="ARBA00004496"/>
    </source>
</evidence>
<name>A0A1I7RL06_BURXY</name>
<gene>
    <name evidence="10" type="ORF">BXYJ_LOCUS1217</name>
</gene>
<evidence type="ECO:0000256" key="4">
    <source>
        <dbReference type="ARBA" id="ARBA00022771"/>
    </source>
</evidence>
<dbReference type="Pfam" id="PF17838">
    <property type="entry name" value="PH_16"/>
    <property type="match status" value="1"/>
</dbReference>
<reference evidence="13" key="1">
    <citation type="submission" date="2016-11" db="UniProtKB">
        <authorList>
            <consortium name="WormBaseParasite"/>
        </authorList>
    </citation>
    <scope>IDENTIFICATION</scope>
</reference>
<dbReference type="PANTHER" id="PTHR13944:SF21">
    <property type="entry name" value="CYSTS, ISOFORM C"/>
    <property type="match status" value="1"/>
</dbReference>
<sequence length="1676" mass="192811">MPFTHSSSCLLIIHRTDETAVSRSDREEWMTRDVSSIEETEDADDPRRGTMGQFLRELMEIHDEEHPSEPMLSPDQIIDASFRGFDEDRPVEDLLDRTEPELAEAVPSPSLVARSLAKSLEERPLENLNIHLTPFSLPDYYTLSTEVGSRSQDQDPPSTSTTARVDITENGLLSPPSISPTRTQPKRRYQRRGAIKNRNWNPARSVSYDRSEQVNRPLFDLNDKPASPPTEPIYMNRSSLGVTRKISMRQKQAQPVMLIDDHSSYSGDEGAQSSHKLLKDTRSGSLPSMSIHSEEEGSQDSNTWSSTYDKDHGELGFSDPMVISSIFRSDSNSNSITDFQVLNMPCDENDSHINKKMSSSLQEYCQPPHSAPPFAEESSQFSFERRKSMIQELPAISEDQREDERAPSACSSMENENTIHRRSTSDYILDKKEASPPLVKRNSIQETKDKPRLRIITGNPNGNTEVMDGANESIMGKTYELPYSPHEDKSMIILKQNGSKKMHLVEGHKRTDRDKKPGMILTTLLSIRHKKKKDTRSTGSVSPSGIKLDLKRASCVEFGAVINHSRKSSEGLWLRSRRFLLLFSFIYMVMTSRNKPEYLACSFPLHYRSVGDLREGVGRPPISSWTYDAPPALNYPREMSSNYCQLYQNRRISGSLADIEQFHAYFKGHQRIDEVDEDVDPISDHGLNKASNSLFSLEENEDKSLFVPDGVVVTHDYCSLPPVWVQPASPCLEETRPNFPAIQVQRSVDIPASQESETNMARRRKNSLSRSPIRVSDQLVLHNIQKDKIRVDSFMLSTDSLESNTGSIASFYRWPSLRKKKAKSCKTKPPLDPIKVSRTYSEKYFNPSSQKRNSSVVDNSSIKRKVLPDSLARVFGPQNGELDWKNVSGEEPTRWPLWEKPKWEDLNIWEDIEGSWSSRNPGTPLSHSEEKRQNVVFELYATEKRHCRVLIYLQQVFQAGLLIHNILTPAEIKSIIPDVLDSLLDFHLHFLRRIQQRIEEKKVVDTISDIVVDEFKNGEHRAAAVNAYTEFCLASHEADKCYADLMNKNNNFKQFIDHIDKDPMFKKNLNFKSCFLLITQRMTKYPMLLDQMAKYESGEEKNLSLRACAAVKGFASRVDKELSTHMLHKRFDRIRNMIEKGSKGNLLGSEFTYDDLVLSGESYRKILSIGTVSWRSPSHQNFELIMLLFDDIIVFLQGRNDVLYFFQHKDHASVLPLKATLVREMPRSNEVMLIVIDPKKPDMYRLAFNSKSEMTQWVHALKSANILAPKFVRKANDLIFVEGGARSSNSQDFSNEETKYTEDLDKWHEDLDSLYKVRRNGENKLEEYMEEHMKFFDDIREHVAKFPIRPSVDSNGQNSVRQRELREITKMKNLLKAHFAELRAYRRSRLDKMIERAERSRDSDLPSYYDEVYELSHPSGFESATFSSSSDENAPSTSERCRKPRRVRTYHGEEDSKHQGGVRRHTTVPHVNDNEETEFERHFEQELRKLPLKVNQKSRRAITDMIRENVQLRMENDRLRDENALKSIHLIALKARKNPFAETNEKLESLRQKQEEVQNREVLFKKEYEKKMDALRMHEEELNAKEAELKQKEMELMLRNNNLSSCSLPTECPGTPTSESPRPDLNRETSFRLGAAILDTHKPTMIPRSTQSSTDVVPRHLASKSETKLDKNKKKK</sequence>
<dbReference type="eggNOG" id="KOG3520">
    <property type="taxonomic scope" value="Eukaryota"/>
</dbReference>
<evidence type="ECO:0000313" key="11">
    <source>
        <dbReference type="Proteomes" id="UP000095284"/>
    </source>
</evidence>
<dbReference type="InterPro" id="IPR051632">
    <property type="entry name" value="Rho_GEF"/>
</dbReference>
<feature type="domain" description="DH" evidence="9">
    <location>
        <begin position="931"/>
        <end position="1121"/>
    </location>
</feature>
<dbReference type="WBParaSite" id="BXY_0139100.1">
    <property type="protein sequence ID" value="BXY_0139100.1"/>
    <property type="gene ID" value="BXY_0139100"/>
</dbReference>
<dbReference type="Proteomes" id="UP000095284">
    <property type="component" value="Unplaced"/>
</dbReference>
<keyword evidence="4" id="KW-0862">Zinc</keyword>
<dbReference type="GO" id="GO:0008270">
    <property type="term" value="F:zinc ion binding"/>
    <property type="evidence" value="ECO:0007669"/>
    <property type="project" value="UniProtKB-KW"/>
</dbReference>
<dbReference type="Proteomes" id="UP000582659">
    <property type="component" value="Unassembled WGS sequence"/>
</dbReference>
<feature type="coiled-coil region" evidence="6">
    <location>
        <begin position="1502"/>
        <end position="1602"/>
    </location>
</feature>
<accession>A0A1I7RL06</accession>
<evidence type="ECO:0000256" key="5">
    <source>
        <dbReference type="ARBA" id="ARBA00023054"/>
    </source>
</evidence>
<comment type="subcellular location">
    <subcellularLocation>
        <location evidence="1">Cytoplasm</location>
    </subcellularLocation>
</comment>
<evidence type="ECO:0000256" key="2">
    <source>
        <dbReference type="ARBA" id="ARBA00022490"/>
    </source>
</evidence>
<evidence type="ECO:0000259" key="8">
    <source>
        <dbReference type="PROSITE" id="PS50003"/>
    </source>
</evidence>
<dbReference type="GO" id="GO:0005085">
    <property type="term" value="F:guanyl-nucleotide exchange factor activity"/>
    <property type="evidence" value="ECO:0007669"/>
    <property type="project" value="InterPro"/>
</dbReference>
<dbReference type="InterPro" id="IPR011993">
    <property type="entry name" value="PH-like_dom_sf"/>
</dbReference>
<feature type="compositionally biased region" description="Basic and acidic residues" evidence="7">
    <location>
        <begin position="1621"/>
        <end position="1630"/>
    </location>
</feature>
<evidence type="ECO:0000259" key="9">
    <source>
        <dbReference type="PROSITE" id="PS50010"/>
    </source>
</evidence>
<dbReference type="PANTHER" id="PTHR13944">
    <property type="entry name" value="AGAP007712-PA"/>
    <property type="match status" value="1"/>
</dbReference>
<dbReference type="Gene3D" id="1.20.900.10">
    <property type="entry name" value="Dbl homology (DH) domain"/>
    <property type="match status" value="1"/>
</dbReference>
<feature type="compositionally biased region" description="Low complexity" evidence="7">
    <location>
        <begin position="1421"/>
        <end position="1430"/>
    </location>
</feature>
<dbReference type="EMBL" id="CAJFCV020000001">
    <property type="protein sequence ID" value="CAG9083628.1"/>
    <property type="molecule type" value="Genomic_DNA"/>
</dbReference>
<dbReference type="CDD" id="cd00160">
    <property type="entry name" value="RhoGEF"/>
    <property type="match status" value="1"/>
</dbReference>
<protein>
    <submittedName>
        <fullName evidence="10">(pine wood nematode) hypothetical protein</fullName>
    </submittedName>
</protein>
<keyword evidence="4" id="KW-0479">Metal-binding</keyword>
<feature type="compositionally biased region" description="Basic residues" evidence="7">
    <location>
        <begin position="184"/>
        <end position="195"/>
    </location>
</feature>
<evidence type="ECO:0000313" key="13">
    <source>
        <dbReference type="WBParaSite" id="BXY_0139100.1"/>
    </source>
</evidence>
<keyword evidence="5 6" id="KW-0175">Coiled coil</keyword>
<keyword evidence="12" id="KW-1185">Reference proteome</keyword>
<feature type="region of interest" description="Disordered" evidence="7">
    <location>
        <begin position="261"/>
        <end position="307"/>
    </location>
</feature>
<evidence type="ECO:0000256" key="3">
    <source>
        <dbReference type="ARBA" id="ARBA00022553"/>
    </source>
</evidence>